<dbReference type="AlphaFoldDB" id="A0AAE0MJP0"/>
<proteinExistence type="predicted"/>
<dbReference type="EMBL" id="JAUEPP010000010">
    <property type="protein sequence ID" value="KAK3334670.1"/>
    <property type="molecule type" value="Genomic_DNA"/>
</dbReference>
<name>A0AAE0MJP0_9PEZI</name>
<accession>A0AAE0MJP0</accession>
<dbReference type="GeneID" id="87868555"/>
<feature type="compositionally biased region" description="Basic residues" evidence="1">
    <location>
        <begin position="30"/>
        <end position="51"/>
    </location>
</feature>
<feature type="compositionally biased region" description="Polar residues" evidence="1">
    <location>
        <begin position="1"/>
        <end position="29"/>
    </location>
</feature>
<feature type="region of interest" description="Disordered" evidence="1">
    <location>
        <begin position="1"/>
        <end position="63"/>
    </location>
</feature>
<evidence type="ECO:0000313" key="2">
    <source>
        <dbReference type="EMBL" id="KAK3334670.1"/>
    </source>
</evidence>
<evidence type="ECO:0000313" key="3">
    <source>
        <dbReference type="Proteomes" id="UP001278500"/>
    </source>
</evidence>
<dbReference type="Proteomes" id="UP001278500">
    <property type="component" value="Unassembled WGS sequence"/>
</dbReference>
<reference evidence="2" key="2">
    <citation type="submission" date="2023-06" db="EMBL/GenBank/DDBJ databases">
        <authorList>
            <consortium name="Lawrence Berkeley National Laboratory"/>
            <person name="Haridas S."/>
            <person name="Hensen N."/>
            <person name="Bonometti L."/>
            <person name="Westerberg I."/>
            <person name="Brannstrom I.O."/>
            <person name="Guillou S."/>
            <person name="Cros-Aarteil S."/>
            <person name="Calhoun S."/>
            <person name="Kuo A."/>
            <person name="Mondo S."/>
            <person name="Pangilinan J."/>
            <person name="Riley R."/>
            <person name="Labutti K."/>
            <person name="Andreopoulos B."/>
            <person name="Lipzen A."/>
            <person name="Chen C."/>
            <person name="Yanf M."/>
            <person name="Daum C."/>
            <person name="Ng V."/>
            <person name="Clum A."/>
            <person name="Steindorff A."/>
            <person name="Ohm R."/>
            <person name="Martin F."/>
            <person name="Silar P."/>
            <person name="Natvig D."/>
            <person name="Lalanne C."/>
            <person name="Gautier V."/>
            <person name="Ament-Velasquez S.L."/>
            <person name="Kruys A."/>
            <person name="Hutchinson M.I."/>
            <person name="Powell A.J."/>
            <person name="Barry K."/>
            <person name="Miller A.N."/>
            <person name="Grigoriev I.V."/>
            <person name="Debuchy R."/>
            <person name="Gladieux P."/>
            <person name="Thoren M.H."/>
            <person name="Johannesson H."/>
        </authorList>
    </citation>
    <scope>NUCLEOTIDE SEQUENCE</scope>
    <source>
        <strain evidence="2">CBS 560.94</strain>
    </source>
</reference>
<reference evidence="2" key="1">
    <citation type="journal article" date="2023" name="Mol. Phylogenet. Evol.">
        <title>Genome-scale phylogeny and comparative genomics of the fungal order Sordariales.</title>
        <authorList>
            <person name="Hensen N."/>
            <person name="Bonometti L."/>
            <person name="Westerberg I."/>
            <person name="Brannstrom I.O."/>
            <person name="Guillou S."/>
            <person name="Cros-Aarteil S."/>
            <person name="Calhoun S."/>
            <person name="Haridas S."/>
            <person name="Kuo A."/>
            <person name="Mondo S."/>
            <person name="Pangilinan J."/>
            <person name="Riley R."/>
            <person name="LaButti K."/>
            <person name="Andreopoulos B."/>
            <person name="Lipzen A."/>
            <person name="Chen C."/>
            <person name="Yan M."/>
            <person name="Daum C."/>
            <person name="Ng V."/>
            <person name="Clum A."/>
            <person name="Steindorff A."/>
            <person name="Ohm R.A."/>
            <person name="Martin F."/>
            <person name="Silar P."/>
            <person name="Natvig D.O."/>
            <person name="Lalanne C."/>
            <person name="Gautier V."/>
            <person name="Ament-Velasquez S.L."/>
            <person name="Kruys A."/>
            <person name="Hutchinson M.I."/>
            <person name="Powell A.J."/>
            <person name="Barry K."/>
            <person name="Miller A.N."/>
            <person name="Grigoriev I.V."/>
            <person name="Debuchy R."/>
            <person name="Gladieux P."/>
            <person name="Hiltunen Thoren M."/>
            <person name="Johannesson H."/>
        </authorList>
    </citation>
    <scope>NUCLEOTIDE SEQUENCE</scope>
    <source>
        <strain evidence="2">CBS 560.94</strain>
    </source>
</reference>
<sequence length="178" mass="18902">MAKLTVTSQIPYATGSENVTTHNSPSHSGPSRHQHGYRSHPRLHMRPRSHGRPLPNGRSSPKAGMTACCGLKPDNAVHMAGPDGCALWCLIPDEFLFEQTKNEDGTTKNGKRRDGTVAASAMEQCVEDKGNVTGPYITIWQVKEGAAAAAATAWSGKMSLKTVVGTVAWGLVVVGLLA</sequence>
<protein>
    <submittedName>
        <fullName evidence="2">Uncharacterized protein</fullName>
    </submittedName>
</protein>
<dbReference type="RefSeq" id="XP_062676836.1">
    <property type="nucleotide sequence ID" value="XM_062831401.1"/>
</dbReference>
<keyword evidence="3" id="KW-1185">Reference proteome</keyword>
<comment type="caution">
    <text evidence="2">The sequence shown here is derived from an EMBL/GenBank/DDBJ whole genome shotgun (WGS) entry which is preliminary data.</text>
</comment>
<evidence type="ECO:0000256" key="1">
    <source>
        <dbReference type="SAM" id="MobiDB-lite"/>
    </source>
</evidence>
<organism evidence="2 3">
    <name type="scientific">Neurospora tetraspora</name>
    <dbReference type="NCBI Taxonomy" id="94610"/>
    <lineage>
        <taxon>Eukaryota</taxon>
        <taxon>Fungi</taxon>
        <taxon>Dikarya</taxon>
        <taxon>Ascomycota</taxon>
        <taxon>Pezizomycotina</taxon>
        <taxon>Sordariomycetes</taxon>
        <taxon>Sordariomycetidae</taxon>
        <taxon>Sordariales</taxon>
        <taxon>Sordariaceae</taxon>
        <taxon>Neurospora</taxon>
    </lineage>
</organism>
<gene>
    <name evidence="2" type="ORF">B0H65DRAFT_77791</name>
</gene>